<evidence type="ECO:0000256" key="3">
    <source>
        <dbReference type="ARBA" id="ARBA00022840"/>
    </source>
</evidence>
<dbReference type="PROSITE" id="PS50893">
    <property type="entry name" value="ABC_TRANSPORTER_2"/>
    <property type="match status" value="1"/>
</dbReference>
<dbReference type="AlphaFoldDB" id="A0A1M7BN43"/>
<dbReference type="OrthoDB" id="9804819at2"/>
<dbReference type="Gene3D" id="3.40.50.300">
    <property type="entry name" value="P-loop containing nucleotide triphosphate hydrolases"/>
    <property type="match status" value="1"/>
</dbReference>
<evidence type="ECO:0000259" key="4">
    <source>
        <dbReference type="PROSITE" id="PS50893"/>
    </source>
</evidence>
<dbReference type="InterPro" id="IPR027417">
    <property type="entry name" value="P-loop_NTPase"/>
</dbReference>
<proteinExistence type="predicted"/>
<dbReference type="STRING" id="1121322.SAMN02745136_05177"/>
<dbReference type="PANTHER" id="PTHR42939:SF3">
    <property type="entry name" value="ABC TRANSPORTER ATP-BINDING COMPONENT"/>
    <property type="match status" value="1"/>
</dbReference>
<keyword evidence="3 5" id="KW-0067">ATP-binding</keyword>
<dbReference type="RefSeq" id="WP_073280086.1">
    <property type="nucleotide sequence ID" value="NZ_FRAC01000038.1"/>
</dbReference>
<dbReference type="SUPFAM" id="SSF52540">
    <property type="entry name" value="P-loop containing nucleoside triphosphate hydrolases"/>
    <property type="match status" value="1"/>
</dbReference>
<keyword evidence="2" id="KW-0547">Nucleotide-binding</keyword>
<dbReference type="GO" id="GO:0016887">
    <property type="term" value="F:ATP hydrolysis activity"/>
    <property type="evidence" value="ECO:0007669"/>
    <property type="project" value="InterPro"/>
</dbReference>
<dbReference type="InterPro" id="IPR003593">
    <property type="entry name" value="AAA+_ATPase"/>
</dbReference>
<evidence type="ECO:0000313" key="5">
    <source>
        <dbReference type="EMBL" id="SHL56414.1"/>
    </source>
</evidence>
<dbReference type="SMART" id="SM00382">
    <property type="entry name" value="AAA"/>
    <property type="match status" value="1"/>
</dbReference>
<evidence type="ECO:0000256" key="1">
    <source>
        <dbReference type="ARBA" id="ARBA00022448"/>
    </source>
</evidence>
<reference evidence="5 6" key="1">
    <citation type="submission" date="2016-11" db="EMBL/GenBank/DDBJ databases">
        <authorList>
            <person name="Jaros S."/>
            <person name="Januszkiewicz K."/>
            <person name="Wedrychowicz H."/>
        </authorList>
    </citation>
    <scope>NUCLEOTIDE SEQUENCE [LARGE SCALE GENOMIC DNA]</scope>
    <source>
        <strain evidence="5 6">DSM 15929</strain>
    </source>
</reference>
<dbReference type="EMBL" id="FRAC01000038">
    <property type="protein sequence ID" value="SHL56414.1"/>
    <property type="molecule type" value="Genomic_DNA"/>
</dbReference>
<dbReference type="InterPro" id="IPR003439">
    <property type="entry name" value="ABC_transporter-like_ATP-bd"/>
</dbReference>
<keyword evidence="6" id="KW-1185">Reference proteome</keyword>
<accession>A0A1M7BN43</accession>
<sequence length="287" mass="33290">MEYAIEVNQLTKQYASFKLDNISFSVPKGSIMGFVGENGAGKTTTIKSILNLIHKDGGDVKLFGLDYAKDERKIKEQIGVVFDESYFHDFLTIKDITKIMGRIYSNWSNETFESYTSRFKLPKDKFMKEYSRGMKMKLTIAVALSHQAKILILDEATSGLDPIIRDEILDIFLEFIQDEEHTIFLSSHITSDLEKVADYITFIHEGKIIFSESKDDLIYRYGVVHCRKEEYEKLDKKHIVGVRKSQFGYEVMVNNRKEIEKHHRELVVDNTTIEEIILFIVRGECEN</sequence>
<evidence type="ECO:0000256" key="2">
    <source>
        <dbReference type="ARBA" id="ARBA00022741"/>
    </source>
</evidence>
<keyword evidence="1" id="KW-0813">Transport</keyword>
<protein>
    <submittedName>
        <fullName evidence="5">ABC-2 type transport system ATP-binding protein</fullName>
    </submittedName>
</protein>
<name>A0A1M7BN43_9FIRM</name>
<evidence type="ECO:0000313" key="6">
    <source>
        <dbReference type="Proteomes" id="UP000184386"/>
    </source>
</evidence>
<feature type="domain" description="ABC transporter" evidence="4">
    <location>
        <begin position="5"/>
        <end position="230"/>
    </location>
</feature>
<dbReference type="GO" id="GO:0005524">
    <property type="term" value="F:ATP binding"/>
    <property type="evidence" value="ECO:0007669"/>
    <property type="project" value="UniProtKB-KW"/>
</dbReference>
<dbReference type="Proteomes" id="UP000184386">
    <property type="component" value="Unassembled WGS sequence"/>
</dbReference>
<dbReference type="Pfam" id="PF00005">
    <property type="entry name" value="ABC_tran"/>
    <property type="match status" value="1"/>
</dbReference>
<gene>
    <name evidence="5" type="ORF">SAMN02745136_05177</name>
</gene>
<dbReference type="CDD" id="cd03230">
    <property type="entry name" value="ABC_DR_subfamily_A"/>
    <property type="match status" value="1"/>
</dbReference>
<dbReference type="InterPro" id="IPR051782">
    <property type="entry name" value="ABC_Transporter_VariousFunc"/>
</dbReference>
<dbReference type="PANTHER" id="PTHR42939">
    <property type="entry name" value="ABC TRANSPORTER ATP-BINDING PROTEIN ALBC-RELATED"/>
    <property type="match status" value="1"/>
</dbReference>
<organism evidence="5 6">
    <name type="scientific">Anaerocolumna jejuensis DSM 15929</name>
    <dbReference type="NCBI Taxonomy" id="1121322"/>
    <lineage>
        <taxon>Bacteria</taxon>
        <taxon>Bacillati</taxon>
        <taxon>Bacillota</taxon>
        <taxon>Clostridia</taxon>
        <taxon>Lachnospirales</taxon>
        <taxon>Lachnospiraceae</taxon>
        <taxon>Anaerocolumna</taxon>
    </lineage>
</organism>